<evidence type="ECO:0000313" key="2">
    <source>
        <dbReference type="EMBL" id="OWM80867.1"/>
    </source>
</evidence>
<reference evidence="2" key="2">
    <citation type="submission" date="2017-06" db="EMBL/GenBank/DDBJ databases">
        <title>The pomegranate genome and the genomics of punicalagin biosynthesis.</title>
        <authorList>
            <person name="Xu C."/>
        </authorList>
    </citation>
    <scope>NUCLEOTIDE SEQUENCE [LARGE SCALE GENOMIC DNA]</scope>
    <source>
        <tissue evidence="2">Fresh leaf</tissue>
    </source>
</reference>
<dbReference type="Proteomes" id="UP000197138">
    <property type="component" value="Unassembled WGS sequence"/>
</dbReference>
<keyword evidence="5" id="KW-1185">Reference proteome</keyword>
<dbReference type="PANTHER" id="PTHR31642">
    <property type="entry name" value="TRICHOTHECENE 3-O-ACETYLTRANSFERASE"/>
    <property type="match status" value="1"/>
</dbReference>
<reference evidence="4" key="1">
    <citation type="journal article" date="2017" name="Plant J.">
        <title>The pomegranate (Punica granatum L.) genome and the genomics of punicalagin biosynthesis.</title>
        <authorList>
            <person name="Qin G."/>
            <person name="Xu C."/>
            <person name="Ming R."/>
            <person name="Tang H."/>
            <person name="Guyot R."/>
            <person name="Kramer E.M."/>
            <person name="Hu Y."/>
            <person name="Yi X."/>
            <person name="Qi Y."/>
            <person name="Xu X."/>
            <person name="Gao Z."/>
            <person name="Pan H."/>
            <person name="Jian J."/>
            <person name="Tian Y."/>
            <person name="Yue Z."/>
            <person name="Xu Y."/>
        </authorList>
    </citation>
    <scope>NUCLEOTIDE SEQUENCE [LARGE SCALE GENOMIC DNA]</scope>
    <source>
        <strain evidence="4">cv. Dabenzi</strain>
    </source>
</reference>
<evidence type="ECO:0000313" key="5">
    <source>
        <dbReference type="Proteomes" id="UP000233551"/>
    </source>
</evidence>
<proteinExistence type="inferred from homology"/>
<dbReference type="InterPro" id="IPR050317">
    <property type="entry name" value="Plant_Fungal_Acyltransferase"/>
</dbReference>
<accession>A0A218X7D3</accession>
<sequence>MLTTSHLELPDCSYLSAPTLIKPLAPTPSHSLYLSKLDDQPFLRFAIKYLYLFRSPSRSSSVPSPGSLRSSLSKVLVDYYPLAGRLRPSLEDDGKLEVDCNGEGAVFVEGAMEITAEDFLRVSSKPNRSWRKLLHKVDARSFLDVPPLIVQVTKLRCGGMILCTGINHCLCDGIGTSQFLHAWAHITANRNIDRPPTPFHSRHVLSPRDPPEITSRHPVFTKHATGEHNYDLTLHLQSQPLVPVSVAIPPSFIQRLKRLCSPMLKCTAFEVLASHTWRSWARSLGLPPMLHSKLLFSTNFRKKLFPPLPDGFYGNGFLLACAECAVRDLVGSSDNLHHSVRLVQEAKLAVTEEYVRSVVDYLEADRSARPDLSASLVISEWSRLGLEEVDFGSGTAACMGPLGSDVYCLFLPVAGEAESVRVLLSLPESAAEKFEYYMRGGGLSNEGENGNCANYGFHEEDVDGMLTCDYANGQQCVN</sequence>
<name>A0A218X7D3_PUNGR</name>
<protein>
    <submittedName>
        <fullName evidence="2">Uncharacterized protein</fullName>
    </submittedName>
</protein>
<dbReference type="Proteomes" id="UP000233551">
    <property type="component" value="Unassembled WGS sequence"/>
</dbReference>
<comment type="similarity">
    <text evidence="1">Belongs to the plant acyltransferase family.</text>
</comment>
<gene>
    <name evidence="2" type="ORF">CDL15_Pgr006898</name>
    <name evidence="3" type="ORF">CRG98_044441</name>
</gene>
<dbReference type="Gene3D" id="3.30.559.10">
    <property type="entry name" value="Chloramphenicol acetyltransferase-like domain"/>
    <property type="match status" value="2"/>
</dbReference>
<dbReference type="Pfam" id="PF02458">
    <property type="entry name" value="Transferase"/>
    <property type="match status" value="1"/>
</dbReference>
<dbReference type="OrthoDB" id="671439at2759"/>
<dbReference type="AlphaFoldDB" id="A0A218X7D3"/>
<dbReference type="EMBL" id="PGOL01005439">
    <property type="protein sequence ID" value="PKI35166.1"/>
    <property type="molecule type" value="Genomic_DNA"/>
</dbReference>
<dbReference type="STRING" id="22663.A0A218X7D3"/>
<organism evidence="2 4">
    <name type="scientific">Punica granatum</name>
    <name type="common">Pomegranate</name>
    <dbReference type="NCBI Taxonomy" id="22663"/>
    <lineage>
        <taxon>Eukaryota</taxon>
        <taxon>Viridiplantae</taxon>
        <taxon>Streptophyta</taxon>
        <taxon>Embryophyta</taxon>
        <taxon>Tracheophyta</taxon>
        <taxon>Spermatophyta</taxon>
        <taxon>Magnoliopsida</taxon>
        <taxon>eudicotyledons</taxon>
        <taxon>Gunneridae</taxon>
        <taxon>Pentapetalae</taxon>
        <taxon>rosids</taxon>
        <taxon>malvids</taxon>
        <taxon>Myrtales</taxon>
        <taxon>Lythraceae</taxon>
        <taxon>Punica</taxon>
    </lineage>
</organism>
<dbReference type="GeneID" id="116193081"/>
<dbReference type="PANTHER" id="PTHR31642:SF5">
    <property type="entry name" value="OS01G0104900 PROTEIN"/>
    <property type="match status" value="1"/>
</dbReference>
<dbReference type="EMBL" id="MTKT01002214">
    <property type="protein sequence ID" value="OWM80867.1"/>
    <property type="molecule type" value="Genomic_DNA"/>
</dbReference>
<dbReference type="InterPro" id="IPR023213">
    <property type="entry name" value="CAT-like_dom_sf"/>
</dbReference>
<evidence type="ECO:0000313" key="4">
    <source>
        <dbReference type="Proteomes" id="UP000197138"/>
    </source>
</evidence>
<comment type="caution">
    <text evidence="2">The sequence shown here is derived from an EMBL/GenBank/DDBJ whole genome shotgun (WGS) entry which is preliminary data.</text>
</comment>
<reference evidence="3 5" key="3">
    <citation type="submission" date="2017-11" db="EMBL/GenBank/DDBJ databases">
        <title>De-novo sequencing of pomegranate (Punica granatum L.) genome.</title>
        <authorList>
            <person name="Akparov Z."/>
            <person name="Amiraslanov A."/>
            <person name="Hajiyeva S."/>
            <person name="Abbasov M."/>
            <person name="Kaur K."/>
            <person name="Hamwieh A."/>
            <person name="Solovyev V."/>
            <person name="Salamov A."/>
            <person name="Braich B."/>
            <person name="Kosarev P."/>
            <person name="Mahmoud A."/>
            <person name="Hajiyev E."/>
            <person name="Babayeva S."/>
            <person name="Izzatullayeva V."/>
            <person name="Mammadov A."/>
            <person name="Mammadov A."/>
            <person name="Sharifova S."/>
            <person name="Ojaghi J."/>
            <person name="Eynullazada K."/>
            <person name="Bayramov B."/>
            <person name="Abdulazimova A."/>
            <person name="Shahmuradov I."/>
        </authorList>
    </citation>
    <scope>NUCLEOTIDE SEQUENCE [LARGE SCALE GENOMIC DNA]</scope>
    <source>
        <strain evidence="3">AG2017</strain>
        <strain evidence="5">cv. AG2017</strain>
        <tissue evidence="3">Leaf</tissue>
    </source>
</reference>
<evidence type="ECO:0000256" key="1">
    <source>
        <dbReference type="ARBA" id="ARBA00009861"/>
    </source>
</evidence>
<evidence type="ECO:0000313" key="3">
    <source>
        <dbReference type="EMBL" id="PKI35166.1"/>
    </source>
</evidence>
<dbReference type="GO" id="GO:0016747">
    <property type="term" value="F:acyltransferase activity, transferring groups other than amino-acyl groups"/>
    <property type="evidence" value="ECO:0007669"/>
    <property type="project" value="TreeGrafter"/>
</dbReference>